<protein>
    <submittedName>
        <fullName evidence="1">Uncharacterized protein</fullName>
    </submittedName>
</protein>
<dbReference type="EMBL" id="JACAZI010000007">
    <property type="protein sequence ID" value="KAF7356059.1"/>
    <property type="molecule type" value="Genomic_DNA"/>
</dbReference>
<evidence type="ECO:0000313" key="2">
    <source>
        <dbReference type="Proteomes" id="UP000620124"/>
    </source>
</evidence>
<accession>A0A8H6YD01</accession>
<dbReference type="AlphaFoldDB" id="A0A8H6YD01"/>
<evidence type="ECO:0000313" key="1">
    <source>
        <dbReference type="EMBL" id="KAF7356059.1"/>
    </source>
</evidence>
<dbReference type="Proteomes" id="UP000620124">
    <property type="component" value="Unassembled WGS sequence"/>
</dbReference>
<name>A0A8H6YD01_9AGAR</name>
<reference evidence="1" key="1">
    <citation type="submission" date="2020-05" db="EMBL/GenBank/DDBJ databases">
        <title>Mycena genomes resolve the evolution of fungal bioluminescence.</title>
        <authorList>
            <person name="Tsai I.J."/>
        </authorList>
    </citation>
    <scope>NUCLEOTIDE SEQUENCE</scope>
    <source>
        <strain evidence="1">CCC161011</strain>
    </source>
</reference>
<proteinExistence type="predicted"/>
<comment type="caution">
    <text evidence="1">The sequence shown here is derived from an EMBL/GenBank/DDBJ whole genome shotgun (WGS) entry which is preliminary data.</text>
</comment>
<organism evidence="1 2">
    <name type="scientific">Mycena venus</name>
    <dbReference type="NCBI Taxonomy" id="2733690"/>
    <lineage>
        <taxon>Eukaryota</taxon>
        <taxon>Fungi</taxon>
        <taxon>Dikarya</taxon>
        <taxon>Basidiomycota</taxon>
        <taxon>Agaricomycotina</taxon>
        <taxon>Agaricomycetes</taxon>
        <taxon>Agaricomycetidae</taxon>
        <taxon>Agaricales</taxon>
        <taxon>Marasmiineae</taxon>
        <taxon>Mycenaceae</taxon>
        <taxon>Mycena</taxon>
    </lineage>
</organism>
<keyword evidence="2" id="KW-1185">Reference proteome</keyword>
<sequence length="108" mass="11592">MGTLDSGHRVARARPEIRHILRANGTHPNAALCMIGALAGDVYTVRTTALAHRPQTIDEREVYGCPRTQIAALCSLSASFSVSLGVREVGGFWEGIRDLDTSVSDGRS</sequence>
<gene>
    <name evidence="1" type="ORF">MVEN_00935700</name>
</gene>